<dbReference type="PROSITE" id="PS51192">
    <property type="entry name" value="HELICASE_ATP_BIND_1"/>
    <property type="match status" value="1"/>
</dbReference>
<keyword evidence="5" id="KW-0694">RNA-binding</keyword>
<dbReference type="Pfam" id="PF03880">
    <property type="entry name" value="DbpA"/>
    <property type="match status" value="1"/>
</dbReference>
<evidence type="ECO:0000256" key="2">
    <source>
        <dbReference type="ARBA" id="ARBA00022801"/>
    </source>
</evidence>
<comment type="catalytic activity">
    <reaction evidence="5">
        <text>ATP + H2O = ADP + phosphate + H(+)</text>
        <dbReference type="Rhea" id="RHEA:13065"/>
        <dbReference type="ChEBI" id="CHEBI:15377"/>
        <dbReference type="ChEBI" id="CHEBI:15378"/>
        <dbReference type="ChEBI" id="CHEBI:30616"/>
        <dbReference type="ChEBI" id="CHEBI:43474"/>
        <dbReference type="ChEBI" id="CHEBI:456216"/>
        <dbReference type="EC" id="3.6.4.13"/>
    </reaction>
</comment>
<dbReference type="Gene3D" id="3.30.70.330">
    <property type="match status" value="1"/>
</dbReference>
<dbReference type="PROSITE" id="PS00039">
    <property type="entry name" value="DEAD_ATP_HELICASE"/>
    <property type="match status" value="1"/>
</dbReference>
<reference evidence="10" key="1">
    <citation type="journal article" date="2024" name="Int. J. Syst. Evol. Microbiol.">
        <title>Turicibacter faecis sp. nov., isolated from faeces of heart failure mouse model.</title>
        <authorList>
            <person name="Imamura Y."/>
            <person name="Motooka D."/>
            <person name="Nakajima Y."/>
            <person name="Ito S."/>
            <person name="Kitakaze M."/>
            <person name="Iida T."/>
            <person name="Nakamura S."/>
        </authorList>
    </citation>
    <scope>NUCLEOTIDE SEQUENCE</scope>
    <source>
        <strain evidence="10">TC023</strain>
    </source>
</reference>
<dbReference type="InterPro" id="IPR028619">
    <property type="entry name" value="DEAD_helicase_DbpA"/>
</dbReference>
<gene>
    <name evidence="5 10" type="primary">dbpA</name>
    <name evidence="10" type="ORF">T23_08490</name>
</gene>
<dbReference type="InterPro" id="IPR001650">
    <property type="entry name" value="Helicase_C-like"/>
</dbReference>
<comment type="domain">
    <text evidence="5">Contains an N-terminal domain that binds non-specifically to RNA and a C-terminal domain that binds specifically and tightly to hairpin 92 of 23S rRNA.</text>
</comment>
<name>A0ABN6ZH96_9FIRM</name>
<dbReference type="CDD" id="cd00268">
    <property type="entry name" value="DEADc"/>
    <property type="match status" value="1"/>
</dbReference>
<dbReference type="PANTHER" id="PTHR47959">
    <property type="entry name" value="ATP-DEPENDENT RNA HELICASE RHLE-RELATED"/>
    <property type="match status" value="1"/>
</dbReference>
<dbReference type="Pfam" id="PF00270">
    <property type="entry name" value="DEAD"/>
    <property type="match status" value="1"/>
</dbReference>
<comment type="similarity">
    <text evidence="5">Belongs to the DEAD box helicase family. DbpA subfamily.</text>
</comment>
<dbReference type="InterPro" id="IPR012677">
    <property type="entry name" value="Nucleotide-bd_a/b_plait_sf"/>
</dbReference>
<dbReference type="SUPFAM" id="SSF52540">
    <property type="entry name" value="P-loop containing nucleoside triphosphate hydrolases"/>
    <property type="match status" value="1"/>
</dbReference>
<dbReference type="RefSeq" id="WP_161832065.1">
    <property type="nucleotide sequence ID" value="NZ_AP028127.1"/>
</dbReference>
<evidence type="ECO:0000256" key="4">
    <source>
        <dbReference type="ARBA" id="ARBA00022840"/>
    </source>
</evidence>
<evidence type="ECO:0000259" key="9">
    <source>
        <dbReference type="PROSITE" id="PS51195"/>
    </source>
</evidence>
<dbReference type="InterPro" id="IPR027417">
    <property type="entry name" value="P-loop_NTPase"/>
</dbReference>
<dbReference type="Pfam" id="PF00271">
    <property type="entry name" value="Helicase_C"/>
    <property type="match status" value="1"/>
</dbReference>
<evidence type="ECO:0000256" key="3">
    <source>
        <dbReference type="ARBA" id="ARBA00022806"/>
    </source>
</evidence>
<feature type="region of interest" description="Involved in 23S rRNA binding" evidence="5">
    <location>
        <begin position="404"/>
        <end position="480"/>
    </location>
</feature>
<evidence type="ECO:0000256" key="1">
    <source>
        <dbReference type="ARBA" id="ARBA00022741"/>
    </source>
</evidence>
<keyword evidence="4 5" id="KW-0067">ATP-binding</keyword>
<evidence type="ECO:0000256" key="6">
    <source>
        <dbReference type="PROSITE-ProRule" id="PRU00552"/>
    </source>
</evidence>
<evidence type="ECO:0000259" key="8">
    <source>
        <dbReference type="PROSITE" id="PS51194"/>
    </source>
</evidence>
<dbReference type="GO" id="GO:0004386">
    <property type="term" value="F:helicase activity"/>
    <property type="evidence" value="ECO:0007669"/>
    <property type="project" value="UniProtKB-KW"/>
</dbReference>
<dbReference type="PROSITE" id="PS51195">
    <property type="entry name" value="Q_MOTIF"/>
    <property type="match status" value="1"/>
</dbReference>
<dbReference type="InterPro" id="IPR011545">
    <property type="entry name" value="DEAD/DEAH_box_helicase_dom"/>
</dbReference>
<organism evidence="10 11">
    <name type="scientific">Turicibacter faecis</name>
    <dbReference type="NCBI Taxonomy" id="2963365"/>
    <lineage>
        <taxon>Bacteria</taxon>
        <taxon>Bacillati</taxon>
        <taxon>Bacillota</taxon>
        <taxon>Erysipelotrichia</taxon>
        <taxon>Erysipelotrichales</taxon>
        <taxon>Turicibacteraceae</taxon>
        <taxon>Turicibacter</taxon>
    </lineage>
</organism>
<sequence length="480" mass="54568">MSTFNELNLSPEILKSLAGLGYEKMTDVQSRVIPEILKGNDVMVQSKTGSGKTAAFGTAISEQIDWEENRPQALILTPTRELAIQIQEEMMNIGRFKRLKAVAVYGKSPFKEQAQQLKQKTHVVVGTPGRVLDHLERGTLNLQRVKYVVLDEADEMLSMGFIETIEMILKMTSLNRQTLFFSATLPARIEKLSQQYLKNPSMITIESESIVNESIEHALYQVRVPEKVRVLKDVLTIENPTQCMIFCATRDEVDALYQGLKAQGYPVLKLHGGMEQKERLETMRQFKMGRFPYLIATDVAARGIDVSQMSHVFNFDLPEDGEAFVHRVGRVGRAGEKGKAVTFVTPFEARKLEEIQTYIGFELPVKERPVKIEVEQSRERFESQLKRRPQQKQTKQADVHREIMKLYLNGGKKKKLRTVDFVGTILSIDGICKEDIGIIEIKDQVTYIDILNGKGFDVLDGLKTRTIKGKKLKVQRAYQV</sequence>
<keyword evidence="1 5" id="KW-0547">Nucleotide-binding</keyword>
<comment type="function">
    <text evidence="5">DEAD-box RNA helicase involved in the assembly of the 50S ribosomal subunit. Has an RNA-dependent ATPase activity, which is specific for 23S rRNA, and a 3' to 5' RNA helicase activity that uses the energy of ATP hydrolysis to destabilize and unwind short rRNA duplexes.</text>
</comment>
<dbReference type="SMART" id="SM00487">
    <property type="entry name" value="DEXDc"/>
    <property type="match status" value="1"/>
</dbReference>
<dbReference type="EMBL" id="AP028127">
    <property type="protein sequence ID" value="BEH90747.1"/>
    <property type="molecule type" value="Genomic_DNA"/>
</dbReference>
<dbReference type="InterPro" id="IPR005580">
    <property type="entry name" value="DbpA/CsdA_RNA-bd_dom"/>
</dbReference>
<dbReference type="EC" id="3.6.4.13" evidence="5"/>
<keyword evidence="11" id="KW-1185">Reference proteome</keyword>
<dbReference type="InterPro" id="IPR014001">
    <property type="entry name" value="Helicase_ATP-bd"/>
</dbReference>
<accession>A0ABN6ZH96</accession>
<evidence type="ECO:0000313" key="10">
    <source>
        <dbReference type="EMBL" id="BEH90747.1"/>
    </source>
</evidence>
<proteinExistence type="inferred from homology"/>
<dbReference type="Gene3D" id="3.40.50.300">
    <property type="entry name" value="P-loop containing nucleotide triphosphate hydrolases"/>
    <property type="match status" value="2"/>
</dbReference>
<keyword evidence="5" id="KW-0690">Ribosome biogenesis</keyword>
<feature type="domain" description="Helicase C-terminal" evidence="8">
    <location>
        <begin position="229"/>
        <end position="376"/>
    </location>
</feature>
<evidence type="ECO:0000313" key="11">
    <source>
        <dbReference type="Proteomes" id="UP001432099"/>
    </source>
</evidence>
<dbReference type="PROSITE" id="PS51194">
    <property type="entry name" value="HELICASE_CTER"/>
    <property type="match status" value="1"/>
</dbReference>
<dbReference type="InterPro" id="IPR050079">
    <property type="entry name" value="DEAD_box_RNA_helicase"/>
</dbReference>
<keyword evidence="2 5" id="KW-0378">Hydrolase</keyword>
<comment type="subcellular location">
    <subcellularLocation>
        <location evidence="5">Cytoplasm</location>
    </subcellularLocation>
</comment>
<dbReference type="InterPro" id="IPR000629">
    <property type="entry name" value="RNA-helicase_DEAD-box_CS"/>
</dbReference>
<evidence type="ECO:0000259" key="7">
    <source>
        <dbReference type="PROSITE" id="PS51192"/>
    </source>
</evidence>
<feature type="short sequence motif" description="Q motif" evidence="6">
    <location>
        <begin position="2"/>
        <end position="30"/>
    </location>
</feature>
<dbReference type="PANTHER" id="PTHR47959:SF1">
    <property type="entry name" value="ATP-DEPENDENT RNA HELICASE DBPA"/>
    <property type="match status" value="1"/>
</dbReference>
<dbReference type="SMART" id="SM00490">
    <property type="entry name" value="HELICc"/>
    <property type="match status" value="1"/>
</dbReference>
<dbReference type="CDD" id="cd18787">
    <property type="entry name" value="SF2_C_DEAD"/>
    <property type="match status" value="1"/>
</dbReference>
<feature type="domain" description="DEAD-box RNA helicase Q" evidence="9">
    <location>
        <begin position="2"/>
        <end position="30"/>
    </location>
</feature>
<feature type="domain" description="Helicase ATP-binding" evidence="7">
    <location>
        <begin position="33"/>
        <end position="203"/>
    </location>
</feature>
<dbReference type="InterPro" id="IPR014014">
    <property type="entry name" value="RNA_helicase_DEAD_Q_motif"/>
</dbReference>
<keyword evidence="3 5" id="KW-0347">Helicase</keyword>
<evidence type="ECO:0000256" key="5">
    <source>
        <dbReference type="HAMAP-Rule" id="MF_00965"/>
    </source>
</evidence>
<protein>
    <recommendedName>
        <fullName evidence="5">ATP-dependent RNA helicase DbpA</fullName>
        <ecNumber evidence="5">3.6.4.13</ecNumber>
    </recommendedName>
</protein>
<dbReference type="Proteomes" id="UP001432099">
    <property type="component" value="Chromosome"/>
</dbReference>
<dbReference type="InterPro" id="IPR044742">
    <property type="entry name" value="DEAD/DEAH_RhlB"/>
</dbReference>
<keyword evidence="5" id="KW-0963">Cytoplasm</keyword>
<dbReference type="HAMAP" id="MF_00965">
    <property type="entry name" value="DEAD_helicase_DbpA"/>
    <property type="match status" value="1"/>
</dbReference>